<dbReference type="Gene3D" id="1.10.60.10">
    <property type="entry name" value="Iron dependent repressor, metal binding and dimerisation domain"/>
    <property type="match status" value="1"/>
</dbReference>
<keyword evidence="10" id="KW-1185">Reference proteome</keyword>
<evidence type="ECO:0000256" key="1">
    <source>
        <dbReference type="ARBA" id="ARBA00007871"/>
    </source>
</evidence>
<comment type="similarity">
    <text evidence="1">Belongs to the DtxR/MntR family.</text>
</comment>
<protein>
    <recommendedName>
        <fullName evidence="2">Transcriptional regulator MntR</fullName>
    </recommendedName>
</protein>
<accession>A0ABU5VQD5</accession>
<dbReference type="SUPFAM" id="SSF46785">
    <property type="entry name" value="Winged helix' DNA-binding domain"/>
    <property type="match status" value="1"/>
</dbReference>
<dbReference type="PANTHER" id="PTHR33238:SF7">
    <property type="entry name" value="IRON-DEPENDENT TRANSCRIPTIONAL REGULATOR"/>
    <property type="match status" value="1"/>
</dbReference>
<dbReference type="InterPro" id="IPR022687">
    <property type="entry name" value="HTH_DTXR"/>
</dbReference>
<feature type="domain" description="Iron dependent repressor metal binding and dimerisation" evidence="8">
    <location>
        <begin position="78"/>
        <end position="136"/>
    </location>
</feature>
<dbReference type="InterPro" id="IPR050536">
    <property type="entry name" value="DtxR_MntR_Metal-Reg"/>
</dbReference>
<gene>
    <name evidence="9" type="ORF">SHI21_03345</name>
</gene>
<evidence type="ECO:0000256" key="5">
    <source>
        <dbReference type="ARBA" id="ARBA00023163"/>
    </source>
</evidence>
<keyword evidence="5" id="KW-0804">Transcription</keyword>
<name>A0ABU5VQD5_9BACT</name>
<dbReference type="EMBL" id="JAYGJQ010000001">
    <property type="protein sequence ID" value="MEA9355216.1"/>
    <property type="molecule type" value="Genomic_DNA"/>
</dbReference>
<evidence type="ECO:0000256" key="3">
    <source>
        <dbReference type="ARBA" id="ARBA00023015"/>
    </source>
</evidence>
<evidence type="ECO:0000259" key="7">
    <source>
        <dbReference type="Pfam" id="PF01325"/>
    </source>
</evidence>
<comment type="function">
    <text evidence="6">In the presence of manganese, represses expression of mntH and mntS. Up-regulates expression of mntP.</text>
</comment>
<evidence type="ECO:0000259" key="8">
    <source>
        <dbReference type="Pfam" id="PF02742"/>
    </source>
</evidence>
<dbReference type="InterPro" id="IPR001367">
    <property type="entry name" value="Fe_dep_repressor"/>
</dbReference>
<organism evidence="9 10">
    <name type="scientific">Bacteriovorax antarcticus</name>
    <dbReference type="NCBI Taxonomy" id="3088717"/>
    <lineage>
        <taxon>Bacteria</taxon>
        <taxon>Pseudomonadati</taxon>
        <taxon>Bdellovibrionota</taxon>
        <taxon>Bacteriovoracia</taxon>
        <taxon>Bacteriovoracales</taxon>
        <taxon>Bacteriovoracaceae</taxon>
        <taxon>Bacteriovorax</taxon>
    </lineage>
</organism>
<keyword evidence="3" id="KW-0805">Transcription regulation</keyword>
<dbReference type="Pfam" id="PF01325">
    <property type="entry name" value="Fe_dep_repress"/>
    <property type="match status" value="1"/>
</dbReference>
<sequence length="184" mass="21153">MMTKTPDPKDNHENDLSHSMVHYLLTIHKLKENRGFARVTDIAKDLDLTKGSVSTMLNNLKKKGLIQEEDECKFVVLTDLGHDEVHRILSSRTLLFYFLRDFVGVDEKTAEFDSCQMEHLMSSQTSERFFNFMKTLACSCEDMAKNGQLPKSFQFKTTLDLCSYTSADDFMHNQKGDSHLPTDK</sequence>
<dbReference type="InterPro" id="IPR022689">
    <property type="entry name" value="Iron_dep_repressor"/>
</dbReference>
<dbReference type="RefSeq" id="WP_323574704.1">
    <property type="nucleotide sequence ID" value="NZ_JAYGJQ010000001.1"/>
</dbReference>
<dbReference type="Gene3D" id="1.10.10.10">
    <property type="entry name" value="Winged helix-like DNA-binding domain superfamily/Winged helix DNA-binding domain"/>
    <property type="match status" value="1"/>
</dbReference>
<reference evidence="9 10" key="1">
    <citation type="submission" date="2023-11" db="EMBL/GenBank/DDBJ databases">
        <title>A Novel Polar Bacteriovorax (B. antarcticus) Isolated from the Biocrust in Antarctica.</title>
        <authorList>
            <person name="Mun W."/>
            <person name="Choi S.Y."/>
            <person name="Mitchell R.J."/>
        </authorList>
    </citation>
    <scope>NUCLEOTIDE SEQUENCE [LARGE SCALE GENOMIC DNA]</scope>
    <source>
        <strain evidence="9 10">PP10</strain>
    </source>
</reference>
<proteinExistence type="inferred from homology"/>
<dbReference type="SMART" id="SM00529">
    <property type="entry name" value="HTH_DTXR"/>
    <property type="match status" value="1"/>
</dbReference>
<keyword evidence="4" id="KW-0238">DNA-binding</keyword>
<dbReference type="Pfam" id="PF02742">
    <property type="entry name" value="Fe_dep_repr_C"/>
    <property type="match status" value="1"/>
</dbReference>
<dbReference type="InterPro" id="IPR036388">
    <property type="entry name" value="WH-like_DNA-bd_sf"/>
</dbReference>
<evidence type="ECO:0000256" key="4">
    <source>
        <dbReference type="ARBA" id="ARBA00023125"/>
    </source>
</evidence>
<dbReference type="InterPro" id="IPR036421">
    <property type="entry name" value="Fe_dep_repressor_sf"/>
</dbReference>
<dbReference type="Proteomes" id="UP001302274">
    <property type="component" value="Unassembled WGS sequence"/>
</dbReference>
<evidence type="ECO:0000256" key="2">
    <source>
        <dbReference type="ARBA" id="ARBA00022386"/>
    </source>
</evidence>
<evidence type="ECO:0000313" key="9">
    <source>
        <dbReference type="EMBL" id="MEA9355216.1"/>
    </source>
</evidence>
<dbReference type="InterPro" id="IPR036390">
    <property type="entry name" value="WH_DNA-bd_sf"/>
</dbReference>
<evidence type="ECO:0000256" key="6">
    <source>
        <dbReference type="ARBA" id="ARBA00025185"/>
    </source>
</evidence>
<dbReference type="PANTHER" id="PTHR33238">
    <property type="entry name" value="IRON (METAL) DEPENDENT REPRESSOR, DTXR FAMILY"/>
    <property type="match status" value="1"/>
</dbReference>
<evidence type="ECO:0000313" key="10">
    <source>
        <dbReference type="Proteomes" id="UP001302274"/>
    </source>
</evidence>
<comment type="caution">
    <text evidence="9">The sequence shown here is derived from an EMBL/GenBank/DDBJ whole genome shotgun (WGS) entry which is preliminary data.</text>
</comment>
<feature type="domain" description="HTH dtxR-type" evidence="7">
    <location>
        <begin position="15"/>
        <end position="67"/>
    </location>
</feature>